<evidence type="ECO:0000256" key="1">
    <source>
        <dbReference type="SAM" id="SignalP"/>
    </source>
</evidence>
<dbReference type="AlphaFoldDB" id="A0AAE1HBV3"/>
<evidence type="ECO:0000313" key="2">
    <source>
        <dbReference type="EMBL" id="KAK3918542.1"/>
    </source>
</evidence>
<gene>
    <name evidence="2" type="ORF">KUF71_007789</name>
</gene>
<sequence>GWGVGWGLFWADVLCRWPLTSSPLQYRCVKYDNFCAHIVDQALRMRRQQMVIPVLPRARDVTYLITKQTFQFDSKKSFCNVTRRYSMENDEASCW</sequence>
<proteinExistence type="predicted"/>
<dbReference type="Proteomes" id="UP001219518">
    <property type="component" value="Unassembled WGS sequence"/>
</dbReference>
<feature type="non-terminal residue" evidence="2">
    <location>
        <position position="1"/>
    </location>
</feature>
<protein>
    <submittedName>
        <fullName evidence="2">Alanine racemase</fullName>
    </submittedName>
</protein>
<keyword evidence="1" id="KW-0732">Signal</keyword>
<name>A0AAE1HBV3_9NEOP</name>
<dbReference type="EMBL" id="JAHWGI010000957">
    <property type="protein sequence ID" value="KAK3918542.1"/>
    <property type="molecule type" value="Genomic_DNA"/>
</dbReference>
<reference evidence="2" key="1">
    <citation type="submission" date="2021-07" db="EMBL/GenBank/DDBJ databases">
        <authorList>
            <person name="Catto M.A."/>
            <person name="Jacobson A."/>
            <person name="Kennedy G."/>
            <person name="Labadie P."/>
            <person name="Hunt B.G."/>
            <person name="Srinivasan R."/>
        </authorList>
    </citation>
    <scope>NUCLEOTIDE SEQUENCE</scope>
    <source>
        <strain evidence="2">PL_HMW_Pooled</strain>
        <tissue evidence="2">Head</tissue>
    </source>
</reference>
<keyword evidence="3" id="KW-1185">Reference proteome</keyword>
<reference evidence="2" key="2">
    <citation type="journal article" date="2023" name="BMC Genomics">
        <title>Pest status, molecular evolution, and epigenetic factors derived from the genome assembly of Frankliniella fusca, a thysanopteran phytovirus vector.</title>
        <authorList>
            <person name="Catto M.A."/>
            <person name="Labadie P.E."/>
            <person name="Jacobson A.L."/>
            <person name="Kennedy G.G."/>
            <person name="Srinivasan R."/>
            <person name="Hunt B.G."/>
        </authorList>
    </citation>
    <scope>NUCLEOTIDE SEQUENCE</scope>
    <source>
        <strain evidence="2">PL_HMW_Pooled</strain>
    </source>
</reference>
<comment type="caution">
    <text evidence="2">The sequence shown here is derived from an EMBL/GenBank/DDBJ whole genome shotgun (WGS) entry which is preliminary data.</text>
</comment>
<feature type="chain" id="PRO_5042229240" evidence="1">
    <location>
        <begin position="16"/>
        <end position="95"/>
    </location>
</feature>
<evidence type="ECO:0000313" key="3">
    <source>
        <dbReference type="Proteomes" id="UP001219518"/>
    </source>
</evidence>
<organism evidence="2 3">
    <name type="scientific">Frankliniella fusca</name>
    <dbReference type="NCBI Taxonomy" id="407009"/>
    <lineage>
        <taxon>Eukaryota</taxon>
        <taxon>Metazoa</taxon>
        <taxon>Ecdysozoa</taxon>
        <taxon>Arthropoda</taxon>
        <taxon>Hexapoda</taxon>
        <taxon>Insecta</taxon>
        <taxon>Pterygota</taxon>
        <taxon>Neoptera</taxon>
        <taxon>Paraneoptera</taxon>
        <taxon>Thysanoptera</taxon>
        <taxon>Terebrantia</taxon>
        <taxon>Thripoidea</taxon>
        <taxon>Thripidae</taxon>
        <taxon>Frankliniella</taxon>
    </lineage>
</organism>
<accession>A0AAE1HBV3</accession>
<feature type="signal peptide" evidence="1">
    <location>
        <begin position="1"/>
        <end position="15"/>
    </location>
</feature>